<gene>
    <name evidence="1" type="ORF">RR46_04136</name>
</gene>
<dbReference type="AlphaFoldDB" id="A0A194QJC1"/>
<name>A0A194QJC1_PAPXU</name>
<evidence type="ECO:0000313" key="2">
    <source>
        <dbReference type="Proteomes" id="UP000053268"/>
    </source>
</evidence>
<sequence length="119" mass="13135">MSVLSGLSKSDFKTASDGLLELSEERLRSIMRTEPITDVYHVEQTPFARAEASFKNKAAVGECIITYLSNVGRVVQQSRHVGDDDGRTIALRAANRNAVRRYDYKTACNGGPMSPRLLS</sequence>
<evidence type="ECO:0000313" key="1">
    <source>
        <dbReference type="EMBL" id="KPJ05020.1"/>
    </source>
</evidence>
<accession>A0A194QJC1</accession>
<proteinExistence type="predicted"/>
<protein>
    <submittedName>
        <fullName evidence="1">Uncharacterized protein</fullName>
    </submittedName>
</protein>
<keyword evidence="2" id="KW-1185">Reference proteome</keyword>
<dbReference type="Proteomes" id="UP000053268">
    <property type="component" value="Unassembled WGS sequence"/>
</dbReference>
<reference evidence="1 2" key="1">
    <citation type="journal article" date="2015" name="Nat. Commun.">
        <title>Outbred genome sequencing and CRISPR/Cas9 gene editing in butterflies.</title>
        <authorList>
            <person name="Li X."/>
            <person name="Fan D."/>
            <person name="Zhang W."/>
            <person name="Liu G."/>
            <person name="Zhang L."/>
            <person name="Zhao L."/>
            <person name="Fang X."/>
            <person name="Chen L."/>
            <person name="Dong Y."/>
            <person name="Chen Y."/>
            <person name="Ding Y."/>
            <person name="Zhao R."/>
            <person name="Feng M."/>
            <person name="Zhu Y."/>
            <person name="Feng Y."/>
            <person name="Jiang X."/>
            <person name="Zhu D."/>
            <person name="Xiang H."/>
            <person name="Feng X."/>
            <person name="Li S."/>
            <person name="Wang J."/>
            <person name="Zhang G."/>
            <person name="Kronforst M.R."/>
            <person name="Wang W."/>
        </authorList>
    </citation>
    <scope>NUCLEOTIDE SEQUENCE [LARGE SCALE GENOMIC DNA]</scope>
    <source>
        <strain evidence="1">Ya'a_city_454_Px</strain>
        <tissue evidence="1">Whole body</tissue>
    </source>
</reference>
<dbReference type="EMBL" id="KQ458793">
    <property type="protein sequence ID" value="KPJ05020.1"/>
    <property type="molecule type" value="Genomic_DNA"/>
</dbReference>
<organism evidence="1 2">
    <name type="scientific">Papilio xuthus</name>
    <name type="common">Asian swallowtail butterfly</name>
    <dbReference type="NCBI Taxonomy" id="66420"/>
    <lineage>
        <taxon>Eukaryota</taxon>
        <taxon>Metazoa</taxon>
        <taxon>Ecdysozoa</taxon>
        <taxon>Arthropoda</taxon>
        <taxon>Hexapoda</taxon>
        <taxon>Insecta</taxon>
        <taxon>Pterygota</taxon>
        <taxon>Neoptera</taxon>
        <taxon>Endopterygota</taxon>
        <taxon>Lepidoptera</taxon>
        <taxon>Glossata</taxon>
        <taxon>Ditrysia</taxon>
        <taxon>Papilionoidea</taxon>
        <taxon>Papilionidae</taxon>
        <taxon>Papilioninae</taxon>
        <taxon>Papilio</taxon>
    </lineage>
</organism>